<organism evidence="6">
    <name type="scientific">Albugo laibachii Nc14</name>
    <dbReference type="NCBI Taxonomy" id="890382"/>
    <lineage>
        <taxon>Eukaryota</taxon>
        <taxon>Sar</taxon>
        <taxon>Stramenopiles</taxon>
        <taxon>Oomycota</taxon>
        <taxon>Peronosporomycetes</taxon>
        <taxon>Albuginales</taxon>
        <taxon>Albuginaceae</taxon>
        <taxon>Albugo</taxon>
    </lineage>
</organism>
<dbReference type="NCBIfam" id="TIGR00685">
    <property type="entry name" value="T6PP"/>
    <property type="match status" value="1"/>
</dbReference>
<evidence type="ECO:0000313" key="6">
    <source>
        <dbReference type="EMBL" id="CCA15392.1"/>
    </source>
</evidence>
<dbReference type="NCBIfam" id="TIGR01484">
    <property type="entry name" value="HAD-SF-IIB"/>
    <property type="match status" value="1"/>
</dbReference>
<evidence type="ECO:0000256" key="5">
    <source>
        <dbReference type="RuleBase" id="RU361117"/>
    </source>
</evidence>
<name>F0W2V6_9STRA</name>
<dbReference type="EMBL" id="FR824056">
    <property type="protein sequence ID" value="CCA15392.1"/>
    <property type="molecule type" value="Genomic_DNA"/>
</dbReference>
<evidence type="ECO:0000256" key="3">
    <source>
        <dbReference type="ARBA" id="ARBA00008770"/>
    </source>
</evidence>
<dbReference type="InterPro" id="IPR044651">
    <property type="entry name" value="OTSB-like"/>
</dbReference>
<dbReference type="GO" id="GO:0004805">
    <property type="term" value="F:trehalose-phosphatase activity"/>
    <property type="evidence" value="ECO:0007669"/>
    <property type="project" value="UniProtKB-EC"/>
</dbReference>
<dbReference type="GO" id="GO:0005992">
    <property type="term" value="P:trehalose biosynthetic process"/>
    <property type="evidence" value="ECO:0007669"/>
    <property type="project" value="UniProtKB-UniPathway"/>
</dbReference>
<dbReference type="HOGENOM" id="CLU_037265_4_1_1"/>
<dbReference type="InterPro" id="IPR036412">
    <property type="entry name" value="HAD-like_sf"/>
</dbReference>
<evidence type="ECO:0000256" key="1">
    <source>
        <dbReference type="ARBA" id="ARBA00000500"/>
    </source>
</evidence>
<proteinExistence type="inferred from homology"/>
<dbReference type="Pfam" id="PF02358">
    <property type="entry name" value="Trehalose_PPase"/>
    <property type="match status" value="1"/>
</dbReference>
<dbReference type="CDD" id="cd01627">
    <property type="entry name" value="HAD_TPP"/>
    <property type="match status" value="1"/>
</dbReference>
<evidence type="ECO:0000256" key="4">
    <source>
        <dbReference type="ARBA" id="ARBA00022801"/>
    </source>
</evidence>
<dbReference type="UniPathway" id="UPA00299"/>
<comment type="pathway">
    <text evidence="2 5">Glycan biosynthesis; trehalose biosynthesis.</text>
</comment>
<comment type="cofactor">
    <cofactor evidence="5">
        <name>a divalent metal cation</name>
        <dbReference type="ChEBI" id="CHEBI:60240"/>
    </cofactor>
</comment>
<keyword evidence="4 5" id="KW-0378">Hydrolase</keyword>
<dbReference type="PANTHER" id="PTHR43768">
    <property type="entry name" value="TREHALOSE 6-PHOSPHATE PHOSPHATASE"/>
    <property type="match status" value="1"/>
</dbReference>
<dbReference type="Gene3D" id="3.40.50.1000">
    <property type="entry name" value="HAD superfamily/HAD-like"/>
    <property type="match status" value="1"/>
</dbReference>
<reference evidence="6" key="1">
    <citation type="journal article" date="2011" name="PLoS Biol.">
        <title>Gene gain and loss during evolution of obligate parasitism in the white rust pathogen of Arabidopsis thaliana.</title>
        <authorList>
            <person name="Kemen E."/>
            <person name="Gardiner A."/>
            <person name="Schultz-Larsen T."/>
            <person name="Kemen A.C."/>
            <person name="Balmuth A.L."/>
            <person name="Robert-Seilaniantz A."/>
            <person name="Bailey K."/>
            <person name="Holub E."/>
            <person name="Studholme D.J."/>
            <person name="Maclean D."/>
            <person name="Jones J.D."/>
        </authorList>
    </citation>
    <scope>NUCLEOTIDE SEQUENCE</scope>
</reference>
<evidence type="ECO:0000256" key="2">
    <source>
        <dbReference type="ARBA" id="ARBA00005199"/>
    </source>
</evidence>
<accession>F0W2V6</accession>
<dbReference type="SUPFAM" id="SSF56784">
    <property type="entry name" value="HAD-like"/>
    <property type="match status" value="1"/>
</dbReference>
<dbReference type="Gene3D" id="3.30.70.1020">
    <property type="entry name" value="Trehalose-6-phosphate phosphatase related protein, domain 2"/>
    <property type="match status" value="1"/>
</dbReference>
<dbReference type="PANTHER" id="PTHR43768:SF3">
    <property type="entry name" value="TREHALOSE 6-PHOSPHATE PHOSPHATASE"/>
    <property type="match status" value="1"/>
</dbReference>
<sequence>MTLNQRRLSISTANALKHFDTLRSNLVNRRVVVFLDYDGTLSPIVNDPLAAVLSPETRETIAQLNEHFVTGIITGRSLSKIQEFVQLPQLYYAGSHGFDIAGPNNTSIKNQVAVEFLKDLEALRDSLKEGVQGVSGAQVEDNLFSISLHYRNVDSTNQQKIADLAHEVESRYPSIRCNEGKMVFEYKPKIDWNKGKALLWLLRELKLDNQEDVFTIYIGDDTTDEDAFCVLNETSNRSGVGILVSDHSKETGASYTLQDTIEVRAFLNELVKFGRDRD</sequence>
<dbReference type="AlphaFoldDB" id="F0W2V6"/>
<dbReference type="InterPro" id="IPR023214">
    <property type="entry name" value="HAD_sf"/>
</dbReference>
<comment type="similarity">
    <text evidence="3 5">Belongs to the trehalose phosphatase family.</text>
</comment>
<comment type="catalytic activity">
    <reaction evidence="1 5">
        <text>alpha,alpha-trehalose 6-phosphate + H2O = alpha,alpha-trehalose + phosphate</text>
        <dbReference type="Rhea" id="RHEA:23420"/>
        <dbReference type="ChEBI" id="CHEBI:15377"/>
        <dbReference type="ChEBI" id="CHEBI:16551"/>
        <dbReference type="ChEBI" id="CHEBI:43474"/>
        <dbReference type="ChEBI" id="CHEBI:58429"/>
        <dbReference type="EC" id="3.1.3.12"/>
    </reaction>
</comment>
<gene>
    <name evidence="6" type="primary">AlNc14C11G1334</name>
    <name evidence="6" type="ORF">ALNC14_015350</name>
</gene>
<protein>
    <recommendedName>
        <fullName evidence="5">Trehalose 6-phosphate phosphatase</fullName>
        <ecNumber evidence="5">3.1.3.12</ecNumber>
    </recommendedName>
</protein>
<dbReference type="InterPro" id="IPR003337">
    <property type="entry name" value="Trehalose_PPase"/>
</dbReference>
<dbReference type="EC" id="3.1.3.12" evidence="5"/>
<dbReference type="InterPro" id="IPR006379">
    <property type="entry name" value="HAD-SF_hydro_IIB"/>
</dbReference>
<reference evidence="6" key="2">
    <citation type="submission" date="2011-02" db="EMBL/GenBank/DDBJ databases">
        <authorList>
            <person name="MacLean D."/>
        </authorList>
    </citation>
    <scope>NUCLEOTIDE SEQUENCE</scope>
</reference>
<comment type="function">
    <text evidence="5">Removes the phosphate from trehalose 6-phosphate to produce free trehalose.</text>
</comment>